<organism evidence="2 3">
    <name type="scientific">Brevibacillus parabrevis</name>
    <dbReference type="NCBI Taxonomy" id="54914"/>
    <lineage>
        <taxon>Bacteria</taxon>
        <taxon>Bacillati</taxon>
        <taxon>Bacillota</taxon>
        <taxon>Bacilli</taxon>
        <taxon>Bacillales</taxon>
        <taxon>Paenibacillaceae</taxon>
        <taxon>Brevibacillus</taxon>
    </lineage>
</organism>
<proteinExistence type="predicted"/>
<dbReference type="Proteomes" id="UP000316882">
    <property type="component" value="Unassembled WGS sequence"/>
</dbReference>
<dbReference type="SMART" id="SM00894">
    <property type="entry name" value="Excalibur"/>
    <property type="match status" value="1"/>
</dbReference>
<gene>
    <name evidence="2" type="ORF">BPA01_55040</name>
</gene>
<name>A0A4Y3PRB7_BREPA</name>
<dbReference type="AlphaFoldDB" id="A0A4Y3PRB7"/>
<evidence type="ECO:0000259" key="1">
    <source>
        <dbReference type="SMART" id="SM00894"/>
    </source>
</evidence>
<protein>
    <recommendedName>
        <fullName evidence="1">Excalibur calcium-binding domain-containing protein</fullName>
    </recommendedName>
</protein>
<reference evidence="2 3" key="1">
    <citation type="submission" date="2019-06" db="EMBL/GenBank/DDBJ databases">
        <title>Whole genome shotgun sequence of Brevibacillus parabrevis NBRC 12334.</title>
        <authorList>
            <person name="Hosoyama A."/>
            <person name="Uohara A."/>
            <person name="Ohji S."/>
            <person name="Ichikawa N."/>
        </authorList>
    </citation>
    <scope>NUCLEOTIDE SEQUENCE [LARGE SCALE GENOMIC DNA]</scope>
    <source>
        <strain evidence="2 3">NBRC 12334</strain>
    </source>
</reference>
<comment type="caution">
    <text evidence="2">The sequence shown here is derived from an EMBL/GenBank/DDBJ whole genome shotgun (WGS) entry which is preliminary data.</text>
</comment>
<feature type="domain" description="Excalibur calcium-binding" evidence="1">
    <location>
        <begin position="23"/>
        <end position="59"/>
    </location>
</feature>
<sequence length="60" mass="6497">MSKPKENTQPAPVTTPQPVQEVYYANCSEAKAAGAAPLYRGEPGYRAKLDRDKDGVACEK</sequence>
<dbReference type="EMBL" id="BJMH01000074">
    <property type="protein sequence ID" value="GEB35924.1"/>
    <property type="molecule type" value="Genomic_DNA"/>
</dbReference>
<dbReference type="STRING" id="54914.AV540_02350"/>
<dbReference type="RefSeq" id="WP_167470300.1">
    <property type="nucleotide sequence ID" value="NZ_JBCMSR010000068.1"/>
</dbReference>
<accession>A0A4Y3PRB7</accession>
<keyword evidence="3" id="KW-1185">Reference proteome</keyword>
<evidence type="ECO:0000313" key="2">
    <source>
        <dbReference type="EMBL" id="GEB35924.1"/>
    </source>
</evidence>
<dbReference type="InterPro" id="IPR008613">
    <property type="entry name" value="Excalibur_Ca-bd_domain"/>
</dbReference>
<evidence type="ECO:0000313" key="3">
    <source>
        <dbReference type="Proteomes" id="UP000316882"/>
    </source>
</evidence>
<dbReference type="Pfam" id="PF05901">
    <property type="entry name" value="Excalibur"/>
    <property type="match status" value="1"/>
</dbReference>